<organism evidence="1 2">
    <name type="scientific">Tetradesmus obliquus</name>
    <name type="common">Green alga</name>
    <name type="synonym">Acutodesmus obliquus</name>
    <dbReference type="NCBI Taxonomy" id="3088"/>
    <lineage>
        <taxon>Eukaryota</taxon>
        <taxon>Viridiplantae</taxon>
        <taxon>Chlorophyta</taxon>
        <taxon>core chlorophytes</taxon>
        <taxon>Chlorophyceae</taxon>
        <taxon>CS clade</taxon>
        <taxon>Sphaeropleales</taxon>
        <taxon>Scenedesmaceae</taxon>
        <taxon>Tetradesmus</taxon>
    </lineage>
</organism>
<dbReference type="EMBL" id="FNXT01000881">
    <property type="protein sequence ID" value="SZX68778.1"/>
    <property type="molecule type" value="Genomic_DNA"/>
</dbReference>
<proteinExistence type="predicted"/>
<sequence length="74" mass="8556">MDGKSAIPQDTGWQLVEGKRHRQQHGWLKLQQSLVQTLDELYALCEGEPSMADSAVRYLEQTVHQIKQVQQHTR</sequence>
<gene>
    <name evidence="1" type="ORF">BQ4739_LOCUS9096</name>
</gene>
<evidence type="ECO:0000313" key="1">
    <source>
        <dbReference type="EMBL" id="SZX68778.1"/>
    </source>
</evidence>
<protein>
    <submittedName>
        <fullName evidence="1">Uncharacterized protein</fullName>
    </submittedName>
</protein>
<dbReference type="AlphaFoldDB" id="A0A383VTE3"/>
<accession>A0A383VTE3</accession>
<keyword evidence="2" id="KW-1185">Reference proteome</keyword>
<dbReference type="Proteomes" id="UP000256970">
    <property type="component" value="Unassembled WGS sequence"/>
</dbReference>
<evidence type="ECO:0000313" key="2">
    <source>
        <dbReference type="Proteomes" id="UP000256970"/>
    </source>
</evidence>
<reference evidence="1 2" key="1">
    <citation type="submission" date="2016-10" db="EMBL/GenBank/DDBJ databases">
        <authorList>
            <person name="Cai Z."/>
        </authorList>
    </citation>
    <scope>NUCLEOTIDE SEQUENCE [LARGE SCALE GENOMIC DNA]</scope>
</reference>
<name>A0A383VTE3_TETOB</name>